<evidence type="ECO:0000313" key="2">
    <source>
        <dbReference type="Proteomes" id="UP000682782"/>
    </source>
</evidence>
<accession>A0AC61N525</accession>
<dbReference type="EMBL" id="CP068393">
    <property type="protein sequence ID" value="QUC65988.1"/>
    <property type="molecule type" value="Genomic_DNA"/>
</dbReference>
<reference evidence="1" key="1">
    <citation type="submission" date="2021-01" db="EMBL/GenBank/DDBJ databases">
        <title>Complete genome sequence of Clostridiales bacterium R-7.</title>
        <authorList>
            <person name="Mahoney-Kurpe S.C."/>
            <person name="Palevich N."/>
            <person name="Koike S."/>
            <person name="Moon C.D."/>
            <person name="Attwood G.T."/>
        </authorList>
    </citation>
    <scope>NUCLEOTIDE SEQUENCE</scope>
    <source>
        <strain evidence="1">R-7</strain>
    </source>
</reference>
<dbReference type="Proteomes" id="UP000682782">
    <property type="component" value="Chromosome"/>
</dbReference>
<keyword evidence="2" id="KW-1185">Reference proteome</keyword>
<sequence>MSFDPERYTHDSDRSALKALQSIPGFSLLIKGFMNLWNEPQERILNMSTRIKLGENQMKKYYDMLPPICEKLGIPVPDLYLELDVKPNAYTYGDSNPFIVLTSGLLKALPEDLIPTILAHECGHIACHHALYRTMGRLVLSGASTAISSVIKLGGLLTVPLQVAFYYWMRCSEFSADRAAVLCDGTASKMQEVCMRLAGWDKDIMADANIDAFLQQAADYKEMINGSAWNKTLEYMIMSQISHPLTAVRAMECGEWAKSDLFNRILNGIPDPAEAKPAEEAPVNDAPASPAEPQKPEPFDILGLLGLKKQDEDKPEQPTVQAAPVETEAEKELRWYRKMAEEGLITWDQYEQKKKELLGE</sequence>
<evidence type="ECO:0000313" key="1">
    <source>
        <dbReference type="EMBL" id="QUC65988.1"/>
    </source>
</evidence>
<gene>
    <name evidence="1" type="ORF">JYE49_08880</name>
</gene>
<proteinExistence type="predicted"/>
<name>A0AC61N525_9FIRM</name>
<organism evidence="1 2">
    <name type="scientific">Aristaeella hokkaidonensis</name>
    <dbReference type="NCBI Taxonomy" id="3046382"/>
    <lineage>
        <taxon>Bacteria</taxon>
        <taxon>Bacillati</taxon>
        <taxon>Bacillota</taxon>
        <taxon>Clostridia</taxon>
        <taxon>Eubacteriales</taxon>
        <taxon>Aristaeellaceae</taxon>
        <taxon>Aristaeella</taxon>
    </lineage>
</organism>
<protein>
    <submittedName>
        <fullName evidence="1">M48 family metallopeptidase</fullName>
    </submittedName>
</protein>